<feature type="domain" description="Major facilitator superfamily (MFS) profile" evidence="9">
    <location>
        <begin position="175"/>
        <end position="616"/>
    </location>
</feature>
<feature type="transmembrane region" description="Helical" evidence="8">
    <location>
        <begin position="363"/>
        <end position="384"/>
    </location>
</feature>
<feature type="transmembrane region" description="Helical" evidence="8">
    <location>
        <begin position="337"/>
        <end position="357"/>
    </location>
</feature>
<dbReference type="GO" id="GO:0006820">
    <property type="term" value="P:monoatomic anion transport"/>
    <property type="evidence" value="ECO:0007669"/>
    <property type="project" value="TreeGrafter"/>
</dbReference>
<evidence type="ECO:0000256" key="5">
    <source>
        <dbReference type="ARBA" id="ARBA00022989"/>
    </source>
</evidence>
<sequence>MYAAFTDTIVSKKIVSKTRARKIATVVSHLIPGLALIMLAFNGENFPIAVISIYLCVVLSGAIVSGTVAGMTDMSPNYAGIIFGLCGALSHTTGFLNPILVGYLTFNNDTVEQWQYIFLISAGVAICSGLLFLTFWSSDLQEWDRPYDKVPGLNKIISQTTNENNRTTRDTLWLLTFFGFGVNYMLRININIAIVDMVKRRTVNQESKAAQCYSLNETTESVILNTGSEISALNKKYDWDEYEQNLVLSSYYWLHWVSQLPGGLLAHHYGSKKIVGLSNFLVTILTFAVPVSTHFSIYALIAIRFLQGITAGSMWPAMHSMVSKWIPPVERGKFMSAYLGSSAGAAFTYFICGYIIDWFGWEWVFYITGILGFTWSVTWAVFVFDTPQEHPWITEKERSYIEDSIGNSLNKSKLPIPWRSILKSRFVWANVIAQWGATASQFALLTHTPTYLKFIHGLHIKSTGVLSGLPHLSRWIFSFIFGICNQYQTCIKTEHFRKLATGLCTIGVGLLTLCLAFTGCNTELAIVVLFVTITLQGTVTSGPYATAIDMTPNFSSIVQGIVGSVSVTPGFLYPFVVGYLTQNDQSLAQWQKYFFIVAGLSVGCGLVDCICGSSKLQPWNSSSPKPKEMKPLKKNEIINS</sequence>
<dbReference type="Proteomes" id="UP001367676">
    <property type="component" value="Unassembled WGS sequence"/>
</dbReference>
<feature type="region of interest" description="Disordered" evidence="7">
    <location>
        <begin position="618"/>
        <end position="640"/>
    </location>
</feature>
<reference evidence="10 11" key="1">
    <citation type="submission" date="2024-03" db="EMBL/GenBank/DDBJ databases">
        <title>Adaptation during the transition from Ophiocordyceps entomopathogen to insect associate is accompanied by gene loss and intensified selection.</title>
        <authorList>
            <person name="Ward C.M."/>
            <person name="Onetto C.A."/>
            <person name="Borneman A.R."/>
        </authorList>
    </citation>
    <scope>NUCLEOTIDE SEQUENCE [LARGE SCALE GENOMIC DNA]</scope>
    <source>
        <strain evidence="10">AWRI1</strain>
        <tissue evidence="10">Single Adult Female</tissue>
    </source>
</reference>
<proteinExistence type="predicted"/>
<protein>
    <recommendedName>
        <fullName evidence="9">Major facilitator superfamily (MFS) profile domain-containing protein</fullName>
    </recommendedName>
</protein>
<accession>A0AAN9T7T4</accession>
<keyword evidence="6 8" id="KW-0472">Membrane</keyword>
<dbReference type="EMBL" id="JBBCAQ010000037">
    <property type="protein sequence ID" value="KAK7573609.1"/>
    <property type="molecule type" value="Genomic_DNA"/>
</dbReference>
<feature type="transmembrane region" description="Helical" evidence="8">
    <location>
        <begin position="23"/>
        <end position="41"/>
    </location>
</feature>
<feature type="transmembrane region" description="Helical" evidence="8">
    <location>
        <begin position="524"/>
        <end position="545"/>
    </location>
</feature>
<dbReference type="PROSITE" id="PS50850">
    <property type="entry name" value="MFS"/>
    <property type="match status" value="1"/>
</dbReference>
<keyword evidence="3 8" id="KW-0812">Transmembrane</keyword>
<name>A0AAN9T7T4_9HEMI</name>
<evidence type="ECO:0000256" key="1">
    <source>
        <dbReference type="ARBA" id="ARBA00004141"/>
    </source>
</evidence>
<organism evidence="10 11">
    <name type="scientific">Parthenolecanium corni</name>
    <dbReference type="NCBI Taxonomy" id="536013"/>
    <lineage>
        <taxon>Eukaryota</taxon>
        <taxon>Metazoa</taxon>
        <taxon>Ecdysozoa</taxon>
        <taxon>Arthropoda</taxon>
        <taxon>Hexapoda</taxon>
        <taxon>Insecta</taxon>
        <taxon>Pterygota</taxon>
        <taxon>Neoptera</taxon>
        <taxon>Paraneoptera</taxon>
        <taxon>Hemiptera</taxon>
        <taxon>Sternorrhyncha</taxon>
        <taxon>Coccoidea</taxon>
        <taxon>Coccidae</taxon>
        <taxon>Parthenolecanium</taxon>
    </lineage>
</organism>
<dbReference type="Gene3D" id="1.20.1250.20">
    <property type="entry name" value="MFS general substrate transporter like domains"/>
    <property type="match status" value="3"/>
</dbReference>
<evidence type="ECO:0000256" key="4">
    <source>
        <dbReference type="ARBA" id="ARBA00022847"/>
    </source>
</evidence>
<feature type="transmembrane region" description="Helical" evidence="8">
    <location>
        <begin position="557"/>
        <end position="581"/>
    </location>
</feature>
<dbReference type="FunFam" id="1.20.1250.20:FF:000003">
    <property type="entry name" value="Solute carrier family 17 member 3"/>
    <property type="match status" value="1"/>
</dbReference>
<evidence type="ECO:0000256" key="7">
    <source>
        <dbReference type="SAM" id="MobiDB-lite"/>
    </source>
</evidence>
<evidence type="ECO:0000256" key="3">
    <source>
        <dbReference type="ARBA" id="ARBA00022692"/>
    </source>
</evidence>
<dbReference type="Pfam" id="PF07690">
    <property type="entry name" value="MFS_1"/>
    <property type="match status" value="2"/>
</dbReference>
<keyword evidence="4" id="KW-0769">Symport</keyword>
<dbReference type="SUPFAM" id="SSF103473">
    <property type="entry name" value="MFS general substrate transporter"/>
    <property type="match status" value="2"/>
</dbReference>
<dbReference type="PANTHER" id="PTHR11662:SF79">
    <property type="entry name" value="NA[+]-DEPENDENT INORGANIC PHOSPHATE COTRANSPORTER, ISOFORM A"/>
    <property type="match status" value="1"/>
</dbReference>
<dbReference type="InterPro" id="IPR011701">
    <property type="entry name" value="MFS"/>
</dbReference>
<dbReference type="InterPro" id="IPR050382">
    <property type="entry name" value="MFS_Na/Anion_cotransporter"/>
</dbReference>
<dbReference type="InterPro" id="IPR036259">
    <property type="entry name" value="MFS_trans_sf"/>
</dbReference>
<dbReference type="PANTHER" id="PTHR11662">
    <property type="entry name" value="SOLUTE CARRIER FAMILY 17"/>
    <property type="match status" value="1"/>
</dbReference>
<feature type="transmembrane region" description="Helical" evidence="8">
    <location>
        <begin position="593"/>
        <end position="611"/>
    </location>
</feature>
<dbReference type="GO" id="GO:0016020">
    <property type="term" value="C:membrane"/>
    <property type="evidence" value="ECO:0007669"/>
    <property type="project" value="UniProtKB-SubCell"/>
</dbReference>
<comment type="caution">
    <text evidence="10">The sequence shown here is derived from an EMBL/GenBank/DDBJ whole genome shotgun (WGS) entry which is preliminary data.</text>
</comment>
<feature type="transmembrane region" description="Helical" evidence="8">
    <location>
        <begin position="48"/>
        <end position="72"/>
    </location>
</feature>
<dbReference type="InterPro" id="IPR020846">
    <property type="entry name" value="MFS_dom"/>
</dbReference>
<feature type="transmembrane region" description="Helical" evidence="8">
    <location>
        <begin position="116"/>
        <end position="136"/>
    </location>
</feature>
<dbReference type="GO" id="GO:0015293">
    <property type="term" value="F:symporter activity"/>
    <property type="evidence" value="ECO:0007669"/>
    <property type="project" value="UniProtKB-KW"/>
</dbReference>
<dbReference type="AlphaFoldDB" id="A0AAN9T7T4"/>
<comment type="subcellular location">
    <subcellularLocation>
        <location evidence="1">Membrane</location>
        <topology evidence="1">Multi-pass membrane protein</topology>
    </subcellularLocation>
</comment>
<feature type="transmembrane region" description="Helical" evidence="8">
    <location>
        <begin position="78"/>
        <end position="104"/>
    </location>
</feature>
<evidence type="ECO:0000313" key="11">
    <source>
        <dbReference type="Proteomes" id="UP001367676"/>
    </source>
</evidence>
<feature type="transmembrane region" description="Helical" evidence="8">
    <location>
        <begin position="172"/>
        <end position="195"/>
    </location>
</feature>
<feature type="transmembrane region" description="Helical" evidence="8">
    <location>
        <begin position="499"/>
        <end position="518"/>
    </location>
</feature>
<keyword evidence="2" id="KW-0813">Transport</keyword>
<keyword evidence="5 8" id="KW-1133">Transmembrane helix</keyword>
<evidence type="ECO:0000259" key="9">
    <source>
        <dbReference type="PROSITE" id="PS50850"/>
    </source>
</evidence>
<gene>
    <name evidence="10" type="ORF">V9T40_010800</name>
</gene>
<evidence type="ECO:0000313" key="10">
    <source>
        <dbReference type="EMBL" id="KAK7573609.1"/>
    </source>
</evidence>
<feature type="compositionally biased region" description="Basic and acidic residues" evidence="7">
    <location>
        <begin position="625"/>
        <end position="640"/>
    </location>
</feature>
<evidence type="ECO:0000256" key="6">
    <source>
        <dbReference type="ARBA" id="ARBA00023136"/>
    </source>
</evidence>
<keyword evidence="11" id="KW-1185">Reference proteome</keyword>
<evidence type="ECO:0000256" key="8">
    <source>
        <dbReference type="SAM" id="Phobius"/>
    </source>
</evidence>
<evidence type="ECO:0000256" key="2">
    <source>
        <dbReference type="ARBA" id="ARBA00022448"/>
    </source>
</evidence>